<dbReference type="Pfam" id="PF00293">
    <property type="entry name" value="NUDIX"/>
    <property type="match status" value="1"/>
</dbReference>
<dbReference type="PROSITE" id="PS51462">
    <property type="entry name" value="NUDIX"/>
    <property type="match status" value="1"/>
</dbReference>
<protein>
    <submittedName>
        <fullName evidence="4">NUDIX hydrolase</fullName>
    </submittedName>
</protein>
<gene>
    <name evidence="4" type="ORF">DYY88_15880</name>
</gene>
<evidence type="ECO:0000313" key="4">
    <source>
        <dbReference type="EMBL" id="RZM77131.1"/>
    </source>
</evidence>
<comment type="similarity">
    <text evidence="1">Belongs to the Nudix hydrolase family.</text>
</comment>
<evidence type="ECO:0000259" key="3">
    <source>
        <dbReference type="PROSITE" id="PS51462"/>
    </source>
</evidence>
<organism evidence="4 5">
    <name type="scientific">Leptolyngbya iicbica LK</name>
    <dbReference type="NCBI Taxonomy" id="2294035"/>
    <lineage>
        <taxon>Bacteria</taxon>
        <taxon>Bacillati</taxon>
        <taxon>Cyanobacteriota</taxon>
        <taxon>Cyanophyceae</taxon>
        <taxon>Leptolyngbyales</taxon>
        <taxon>Leptolyngbyaceae</taxon>
        <taxon>Leptolyngbya group</taxon>
        <taxon>Leptolyngbya</taxon>
        <taxon>Leptolyngbya iicbica</taxon>
    </lineage>
</organism>
<proteinExistence type="inferred from homology"/>
<dbReference type="InterPro" id="IPR020084">
    <property type="entry name" value="NUDIX_hydrolase_CS"/>
</dbReference>
<comment type="caution">
    <text evidence="4">The sequence shown here is derived from an EMBL/GenBank/DDBJ whole genome shotgun (WGS) entry which is preliminary data.</text>
</comment>
<dbReference type="InterPro" id="IPR015797">
    <property type="entry name" value="NUDIX_hydrolase-like_dom_sf"/>
</dbReference>
<evidence type="ECO:0000313" key="5">
    <source>
        <dbReference type="Proteomes" id="UP000292459"/>
    </source>
</evidence>
<keyword evidence="2 4" id="KW-0378">Hydrolase</keyword>
<dbReference type="PROSITE" id="PS00893">
    <property type="entry name" value="NUDIX_BOX"/>
    <property type="match status" value="1"/>
</dbReference>
<dbReference type="AlphaFoldDB" id="A0A4Q7E8H6"/>
<dbReference type="InterPro" id="IPR000086">
    <property type="entry name" value="NUDIX_hydrolase_dom"/>
</dbReference>
<dbReference type="EMBL" id="QVFV01000004">
    <property type="protein sequence ID" value="RZM77131.1"/>
    <property type="molecule type" value="Genomic_DNA"/>
</dbReference>
<dbReference type="PANTHER" id="PTHR43736">
    <property type="entry name" value="ADP-RIBOSE PYROPHOSPHATASE"/>
    <property type="match status" value="1"/>
</dbReference>
<sequence>MPRTSSSATVGQPWQRAIRTLLGLLLRRPLVGVCVIPILPDGSVVLMRRRDTGLWCFPGGLIDWGEDVATAARRELAEETNLNIAKIGRLVGVYSSPQRDPRFHSICVAIEVFATGVPQVNDPTEALAVQTFSWSDAETLPLDHDHAQHLQDYLAHRIVVL</sequence>
<dbReference type="Gene3D" id="3.90.79.10">
    <property type="entry name" value="Nucleoside Triphosphate Pyrophosphohydrolase"/>
    <property type="match status" value="1"/>
</dbReference>
<dbReference type="OrthoDB" id="9787476at2"/>
<dbReference type="RefSeq" id="WP_044151141.1">
    <property type="nucleotide sequence ID" value="NZ_QVFV01000004.1"/>
</dbReference>
<dbReference type="Proteomes" id="UP000292459">
    <property type="component" value="Unassembled WGS sequence"/>
</dbReference>
<keyword evidence="5" id="KW-1185">Reference proteome</keyword>
<reference evidence="4 5" key="1">
    <citation type="submission" date="2018-11" db="EMBL/GenBank/DDBJ databases">
        <title>Whole genome sequencing of an environmental sample.</title>
        <authorList>
            <person name="Sarangi A.N."/>
            <person name="Singh D."/>
            <person name="Tripathy S."/>
        </authorList>
    </citation>
    <scope>NUCLEOTIDE SEQUENCE [LARGE SCALE GENOMIC DNA]</scope>
    <source>
        <strain evidence="4 5">Lakshadweep</strain>
    </source>
</reference>
<dbReference type="CDD" id="cd02883">
    <property type="entry name" value="NUDIX_Hydrolase"/>
    <property type="match status" value="1"/>
</dbReference>
<name>A0A4Q7E8H6_9CYAN</name>
<dbReference type="SUPFAM" id="SSF55811">
    <property type="entry name" value="Nudix"/>
    <property type="match status" value="1"/>
</dbReference>
<evidence type="ECO:0000256" key="1">
    <source>
        <dbReference type="ARBA" id="ARBA00005582"/>
    </source>
</evidence>
<accession>A0A4Q7E8H6</accession>
<dbReference type="GO" id="GO:0016787">
    <property type="term" value="F:hydrolase activity"/>
    <property type="evidence" value="ECO:0007669"/>
    <property type="project" value="UniProtKB-KW"/>
</dbReference>
<feature type="domain" description="Nudix hydrolase" evidence="3">
    <location>
        <begin position="26"/>
        <end position="154"/>
    </location>
</feature>
<dbReference type="PANTHER" id="PTHR43736:SF1">
    <property type="entry name" value="DIHYDRONEOPTERIN TRIPHOSPHATE DIPHOSPHATASE"/>
    <property type="match status" value="1"/>
</dbReference>
<evidence type="ECO:0000256" key="2">
    <source>
        <dbReference type="ARBA" id="ARBA00022801"/>
    </source>
</evidence>